<dbReference type="RefSeq" id="WP_134336770.1">
    <property type="nucleotide sequence ID" value="NZ_BMCZ01000002.1"/>
</dbReference>
<dbReference type="Proteomes" id="UP000583101">
    <property type="component" value="Unassembled WGS sequence"/>
</dbReference>
<dbReference type="EMBL" id="SNQG01000004">
    <property type="protein sequence ID" value="TEW65904.1"/>
    <property type="molecule type" value="Genomic_DNA"/>
</dbReference>
<name>A0A4Y8ABH5_9SPHI</name>
<sequence>MSQNFKLKFDEMQESNPATASDNNTSGNDLYDTPGHVRNLCFVWPDGRMKFLNYAYLISGDYTPDHNTLTLIYTTHLVIIKGSKLLPLYNLLLTHSPRKIICTDERYKLSLNEHQTIIECIEITSSF</sequence>
<dbReference type="Proteomes" id="UP000297248">
    <property type="component" value="Unassembled WGS sequence"/>
</dbReference>
<dbReference type="AlphaFoldDB" id="A0A4Y8ABH5"/>
<reference evidence="2 3" key="1">
    <citation type="journal article" date="2016" name="Int. J. Syst. Evol. Microbiol.">
        <title>Proposal of Mucilaginibacter phyllosphaerae sp. nov. isolated from the phyllosphere of Galium album.</title>
        <authorList>
            <person name="Aydogan E.L."/>
            <person name="Busse H.J."/>
            <person name="Moser G."/>
            <person name="Muller C."/>
            <person name="Kampfer P."/>
            <person name="Glaeser S.P."/>
        </authorList>
    </citation>
    <scope>NUCLEOTIDE SEQUENCE [LARGE SCALE GENOMIC DNA]</scope>
    <source>
        <strain evidence="2 3">PP-F2FG21</strain>
    </source>
</reference>
<evidence type="ECO:0000313" key="3">
    <source>
        <dbReference type="Proteomes" id="UP000297248"/>
    </source>
</evidence>
<dbReference type="EMBL" id="JACIEG010000003">
    <property type="protein sequence ID" value="MBB3969299.1"/>
    <property type="molecule type" value="Genomic_DNA"/>
</dbReference>
<keyword evidence="4" id="KW-1185">Reference proteome</keyword>
<proteinExistence type="predicted"/>
<reference evidence="1 4" key="3">
    <citation type="submission" date="2020-08" db="EMBL/GenBank/DDBJ databases">
        <title>Genomic Encyclopedia of Type Strains, Phase IV (KMG-IV): sequencing the most valuable type-strain genomes for metagenomic binning, comparative biology and taxonomic classification.</title>
        <authorList>
            <person name="Goeker M."/>
        </authorList>
    </citation>
    <scope>NUCLEOTIDE SEQUENCE [LARGE SCALE GENOMIC DNA]</scope>
    <source>
        <strain evidence="1 4">DSM 100995</strain>
    </source>
</reference>
<accession>A0A4Y8ABH5</accession>
<evidence type="ECO:0000313" key="2">
    <source>
        <dbReference type="EMBL" id="TEW65904.1"/>
    </source>
</evidence>
<comment type="caution">
    <text evidence="2">The sequence shown here is derived from an EMBL/GenBank/DDBJ whole genome shotgun (WGS) entry which is preliminary data.</text>
</comment>
<evidence type="ECO:0000313" key="4">
    <source>
        <dbReference type="Proteomes" id="UP000583101"/>
    </source>
</evidence>
<gene>
    <name evidence="2" type="ORF">E2R65_12280</name>
    <name evidence="1" type="ORF">GGR35_001902</name>
</gene>
<reference evidence="2" key="2">
    <citation type="submission" date="2019-03" db="EMBL/GenBank/DDBJ databases">
        <authorList>
            <person name="Yan Y.-Q."/>
            <person name="Du Z.-J."/>
        </authorList>
    </citation>
    <scope>NUCLEOTIDE SEQUENCE</scope>
    <source>
        <strain evidence="2">PP-F2FG21</strain>
    </source>
</reference>
<dbReference type="OrthoDB" id="676278at2"/>
<protein>
    <submittedName>
        <fullName evidence="2">Uncharacterized protein</fullName>
    </submittedName>
</protein>
<evidence type="ECO:0000313" key="1">
    <source>
        <dbReference type="EMBL" id="MBB3969299.1"/>
    </source>
</evidence>
<organism evidence="2 3">
    <name type="scientific">Mucilaginibacter phyllosphaerae</name>
    <dbReference type="NCBI Taxonomy" id="1812349"/>
    <lineage>
        <taxon>Bacteria</taxon>
        <taxon>Pseudomonadati</taxon>
        <taxon>Bacteroidota</taxon>
        <taxon>Sphingobacteriia</taxon>
        <taxon>Sphingobacteriales</taxon>
        <taxon>Sphingobacteriaceae</taxon>
        <taxon>Mucilaginibacter</taxon>
    </lineage>
</organism>